<evidence type="ECO:0000256" key="5">
    <source>
        <dbReference type="ARBA" id="ARBA00022777"/>
    </source>
</evidence>
<dbReference type="PANTHER" id="PTHR24361">
    <property type="entry name" value="MITOGEN-ACTIVATED KINASE KINASE KINASE"/>
    <property type="match status" value="1"/>
</dbReference>
<keyword evidence="9" id="KW-0812">Transmembrane</keyword>
<dbReference type="PANTHER" id="PTHR24361:SF433">
    <property type="entry name" value="PROTEIN KINASE DOMAIN-CONTAINING PROTEIN"/>
    <property type="match status" value="1"/>
</dbReference>
<feature type="transmembrane region" description="Helical" evidence="9">
    <location>
        <begin position="379"/>
        <end position="405"/>
    </location>
</feature>
<keyword evidence="4" id="KW-0547">Nucleotide-binding</keyword>
<dbReference type="Gene3D" id="3.30.200.20">
    <property type="entry name" value="Phosphorylase Kinase, domain 1"/>
    <property type="match status" value="1"/>
</dbReference>
<dbReference type="GO" id="GO:0004674">
    <property type="term" value="F:protein serine/threonine kinase activity"/>
    <property type="evidence" value="ECO:0007669"/>
    <property type="project" value="UniProtKB-KW"/>
</dbReference>
<keyword evidence="2" id="KW-0723">Serine/threonine-protein kinase</keyword>
<keyword evidence="6" id="KW-0067">ATP-binding</keyword>
<keyword evidence="3" id="KW-0808">Transferase</keyword>
<gene>
    <name evidence="11" type="ORF">KTC_46820</name>
</gene>
<feature type="domain" description="Protein kinase" evidence="10">
    <location>
        <begin position="19"/>
        <end position="268"/>
    </location>
</feature>
<name>A0A455SS41_9CHLR</name>
<proteinExistence type="predicted"/>
<evidence type="ECO:0000256" key="6">
    <source>
        <dbReference type="ARBA" id="ARBA00022840"/>
    </source>
</evidence>
<evidence type="ECO:0000259" key="10">
    <source>
        <dbReference type="PROSITE" id="PS50011"/>
    </source>
</evidence>
<evidence type="ECO:0000256" key="8">
    <source>
        <dbReference type="ARBA" id="ARBA00048679"/>
    </source>
</evidence>
<keyword evidence="9" id="KW-0472">Membrane</keyword>
<dbReference type="EC" id="2.7.11.1" evidence="1"/>
<evidence type="ECO:0000256" key="2">
    <source>
        <dbReference type="ARBA" id="ARBA00022527"/>
    </source>
</evidence>
<dbReference type="Pfam" id="PF00069">
    <property type="entry name" value="Pkinase"/>
    <property type="match status" value="1"/>
</dbReference>
<dbReference type="PROSITE" id="PS50011">
    <property type="entry name" value="PROTEIN_KINASE_DOM"/>
    <property type="match status" value="1"/>
</dbReference>
<reference evidence="11" key="1">
    <citation type="submission" date="2018-12" db="EMBL/GenBank/DDBJ databases">
        <title>Novel natural products biosynthetic potential of the class Ktedonobacteria.</title>
        <authorList>
            <person name="Zheng Y."/>
            <person name="Saitou A."/>
            <person name="Wang C.M."/>
            <person name="Toyoda A."/>
            <person name="Minakuchi Y."/>
            <person name="Sekiguchi Y."/>
            <person name="Ueda K."/>
            <person name="Takano H."/>
            <person name="Sakai Y."/>
            <person name="Yokota A."/>
            <person name="Yabe S."/>
        </authorList>
    </citation>
    <scope>NUCLEOTIDE SEQUENCE</scope>
    <source>
        <strain evidence="11">COM3</strain>
    </source>
</reference>
<dbReference type="InterPro" id="IPR000719">
    <property type="entry name" value="Prot_kinase_dom"/>
</dbReference>
<dbReference type="SMART" id="SM00220">
    <property type="entry name" value="S_TKc"/>
    <property type="match status" value="1"/>
</dbReference>
<comment type="catalytic activity">
    <reaction evidence="7">
        <text>L-threonyl-[protein] + ATP = O-phospho-L-threonyl-[protein] + ADP + H(+)</text>
        <dbReference type="Rhea" id="RHEA:46608"/>
        <dbReference type="Rhea" id="RHEA-COMP:11060"/>
        <dbReference type="Rhea" id="RHEA-COMP:11605"/>
        <dbReference type="ChEBI" id="CHEBI:15378"/>
        <dbReference type="ChEBI" id="CHEBI:30013"/>
        <dbReference type="ChEBI" id="CHEBI:30616"/>
        <dbReference type="ChEBI" id="CHEBI:61977"/>
        <dbReference type="ChEBI" id="CHEBI:456216"/>
        <dbReference type="EC" id="2.7.11.1"/>
    </reaction>
</comment>
<dbReference type="InterPro" id="IPR011009">
    <property type="entry name" value="Kinase-like_dom_sf"/>
</dbReference>
<comment type="catalytic activity">
    <reaction evidence="8">
        <text>L-seryl-[protein] + ATP = O-phospho-L-seryl-[protein] + ADP + H(+)</text>
        <dbReference type="Rhea" id="RHEA:17989"/>
        <dbReference type="Rhea" id="RHEA-COMP:9863"/>
        <dbReference type="Rhea" id="RHEA-COMP:11604"/>
        <dbReference type="ChEBI" id="CHEBI:15378"/>
        <dbReference type="ChEBI" id="CHEBI:29999"/>
        <dbReference type="ChEBI" id="CHEBI:30616"/>
        <dbReference type="ChEBI" id="CHEBI:83421"/>
        <dbReference type="ChEBI" id="CHEBI:456216"/>
        <dbReference type="EC" id="2.7.11.1"/>
    </reaction>
</comment>
<evidence type="ECO:0000256" key="9">
    <source>
        <dbReference type="SAM" id="Phobius"/>
    </source>
</evidence>
<dbReference type="EMBL" id="AP019376">
    <property type="protein sequence ID" value="BBH89931.1"/>
    <property type="molecule type" value="Genomic_DNA"/>
</dbReference>
<dbReference type="Gene3D" id="1.10.510.10">
    <property type="entry name" value="Transferase(Phosphotransferase) domain 1"/>
    <property type="match status" value="1"/>
</dbReference>
<accession>A0A455SS41</accession>
<dbReference type="GO" id="GO:0005524">
    <property type="term" value="F:ATP binding"/>
    <property type="evidence" value="ECO:0007669"/>
    <property type="project" value="UniProtKB-KW"/>
</dbReference>
<keyword evidence="9" id="KW-1133">Transmembrane helix</keyword>
<dbReference type="AlphaFoldDB" id="A0A455SS41"/>
<evidence type="ECO:0000256" key="4">
    <source>
        <dbReference type="ARBA" id="ARBA00022741"/>
    </source>
</evidence>
<evidence type="ECO:0000256" key="3">
    <source>
        <dbReference type="ARBA" id="ARBA00022679"/>
    </source>
</evidence>
<evidence type="ECO:0000256" key="7">
    <source>
        <dbReference type="ARBA" id="ARBA00047899"/>
    </source>
</evidence>
<dbReference type="InterPro" id="IPR053235">
    <property type="entry name" value="Ser_Thr_kinase"/>
</dbReference>
<keyword evidence="5" id="KW-0418">Kinase</keyword>
<sequence>MQNLEGLMVETGRVIQRRYLLQRLVKQGRACTVYQGFDQVLQRVVAIKVTPADHVATYRAALRLTSQFSHPNIVGIYDLIVEPDCLYIVQEYVDGDDFPALLQTQLSAFEVADLGRQICLALVYASNSGRKICHGDLTPSSVIRDRRGLVRVSNFALPADMQYFTLWSGVGGDGIAISDQQLPYGQISEGRLADDARAAGLLLYQLLTSRAPGATFVEPPSDGRLRFQRGVPPELCDIVARAVIRQHPQRLMTPEMMYLELKDLAEALEPLEPVQSSYQTEDMVKPRQIMPVASGAPGGLPSQERAPTGLLSYHPEATVSGLLDRQEVSQPLLDPAATTEAAYQQATAMNSSPGYPPVEQNYARGNEAAPVDAGRGVNWPLMIGLGLVLFALFFFIGFFLSQVVFHA</sequence>
<evidence type="ECO:0000313" key="11">
    <source>
        <dbReference type="EMBL" id="BBH89931.1"/>
    </source>
</evidence>
<dbReference type="GO" id="GO:0005737">
    <property type="term" value="C:cytoplasm"/>
    <property type="evidence" value="ECO:0007669"/>
    <property type="project" value="TreeGrafter"/>
</dbReference>
<organism evidence="11">
    <name type="scientific">Thermosporothrix sp. COM3</name>
    <dbReference type="NCBI Taxonomy" id="2490863"/>
    <lineage>
        <taxon>Bacteria</taxon>
        <taxon>Bacillati</taxon>
        <taxon>Chloroflexota</taxon>
        <taxon>Ktedonobacteria</taxon>
        <taxon>Ktedonobacterales</taxon>
        <taxon>Thermosporotrichaceae</taxon>
        <taxon>Thermosporothrix</taxon>
    </lineage>
</organism>
<protein>
    <recommendedName>
        <fullName evidence="1">non-specific serine/threonine protein kinase</fullName>
        <ecNumber evidence="1">2.7.11.1</ecNumber>
    </recommendedName>
</protein>
<dbReference type="SUPFAM" id="SSF56112">
    <property type="entry name" value="Protein kinase-like (PK-like)"/>
    <property type="match status" value="1"/>
</dbReference>
<evidence type="ECO:0000256" key="1">
    <source>
        <dbReference type="ARBA" id="ARBA00012513"/>
    </source>
</evidence>